<proteinExistence type="predicted"/>
<name>A0A5A7QQ43_STRAF</name>
<evidence type="ECO:0000313" key="2">
    <source>
        <dbReference type="EMBL" id="GER47473.1"/>
    </source>
</evidence>
<evidence type="ECO:0000313" key="3">
    <source>
        <dbReference type="Proteomes" id="UP000325081"/>
    </source>
</evidence>
<organism evidence="2 3">
    <name type="scientific">Striga asiatica</name>
    <name type="common">Asiatic witchweed</name>
    <name type="synonym">Buchnera asiatica</name>
    <dbReference type="NCBI Taxonomy" id="4170"/>
    <lineage>
        <taxon>Eukaryota</taxon>
        <taxon>Viridiplantae</taxon>
        <taxon>Streptophyta</taxon>
        <taxon>Embryophyta</taxon>
        <taxon>Tracheophyta</taxon>
        <taxon>Spermatophyta</taxon>
        <taxon>Magnoliopsida</taxon>
        <taxon>eudicotyledons</taxon>
        <taxon>Gunneridae</taxon>
        <taxon>Pentapetalae</taxon>
        <taxon>asterids</taxon>
        <taxon>lamiids</taxon>
        <taxon>Lamiales</taxon>
        <taxon>Orobanchaceae</taxon>
        <taxon>Buchnereae</taxon>
        <taxon>Striga</taxon>
    </lineage>
</organism>
<feature type="compositionally biased region" description="Basic residues" evidence="1">
    <location>
        <begin position="160"/>
        <end position="170"/>
    </location>
</feature>
<evidence type="ECO:0000256" key="1">
    <source>
        <dbReference type="SAM" id="MobiDB-lite"/>
    </source>
</evidence>
<keyword evidence="2" id="KW-0548">Nucleotidyltransferase</keyword>
<feature type="region of interest" description="Disordered" evidence="1">
    <location>
        <begin position="142"/>
        <end position="173"/>
    </location>
</feature>
<dbReference type="Proteomes" id="UP000325081">
    <property type="component" value="Unassembled WGS sequence"/>
</dbReference>
<dbReference type="EMBL" id="BKCP01007959">
    <property type="protein sequence ID" value="GER47473.1"/>
    <property type="molecule type" value="Genomic_DNA"/>
</dbReference>
<gene>
    <name evidence="2" type="ORF">STAS_24587</name>
</gene>
<keyword evidence="2" id="KW-0808">Transferase</keyword>
<keyword evidence="3" id="KW-1185">Reference proteome</keyword>
<protein>
    <submittedName>
        <fullName evidence="2">Glucose-1-phosphate adenylyltransferase</fullName>
    </submittedName>
</protein>
<reference evidence="3" key="1">
    <citation type="journal article" date="2019" name="Curr. Biol.">
        <title>Genome Sequence of Striga asiatica Provides Insight into the Evolution of Plant Parasitism.</title>
        <authorList>
            <person name="Yoshida S."/>
            <person name="Kim S."/>
            <person name="Wafula E.K."/>
            <person name="Tanskanen J."/>
            <person name="Kim Y.M."/>
            <person name="Honaas L."/>
            <person name="Yang Z."/>
            <person name="Spallek T."/>
            <person name="Conn C.E."/>
            <person name="Ichihashi Y."/>
            <person name="Cheong K."/>
            <person name="Cui S."/>
            <person name="Der J.P."/>
            <person name="Gundlach H."/>
            <person name="Jiao Y."/>
            <person name="Hori C."/>
            <person name="Ishida J.K."/>
            <person name="Kasahara H."/>
            <person name="Kiba T."/>
            <person name="Kim M.S."/>
            <person name="Koo N."/>
            <person name="Laohavisit A."/>
            <person name="Lee Y.H."/>
            <person name="Lumba S."/>
            <person name="McCourt P."/>
            <person name="Mortimer J.C."/>
            <person name="Mutuku J.M."/>
            <person name="Nomura T."/>
            <person name="Sasaki-Sekimoto Y."/>
            <person name="Seto Y."/>
            <person name="Wang Y."/>
            <person name="Wakatake T."/>
            <person name="Sakakibara H."/>
            <person name="Demura T."/>
            <person name="Yamaguchi S."/>
            <person name="Yoneyama K."/>
            <person name="Manabe R.I."/>
            <person name="Nelson D.C."/>
            <person name="Schulman A.H."/>
            <person name="Timko M.P."/>
            <person name="dePamphilis C.W."/>
            <person name="Choi D."/>
            <person name="Shirasu K."/>
        </authorList>
    </citation>
    <scope>NUCLEOTIDE SEQUENCE [LARGE SCALE GENOMIC DNA]</scope>
    <source>
        <strain evidence="3">cv. UVA1</strain>
    </source>
</reference>
<feature type="compositionally biased region" description="Basic and acidic residues" evidence="1">
    <location>
        <begin position="142"/>
        <end position="159"/>
    </location>
</feature>
<comment type="caution">
    <text evidence="2">The sequence shown here is derived from an EMBL/GenBank/DDBJ whole genome shotgun (WGS) entry which is preliminary data.</text>
</comment>
<sequence>MTEIQATAPETEEKPWDQKVGSFTDSVRDDSSETIEENGSLAAVDGVERGIEDGGAEPEAEGGACYVELLESHEEKSAELKNPTKKTHHRRPLAGEYTIDATTAQMSTLIGAYVSKWYSLRCIDDHRLKDLHRRYEKDEERGVVPRGDHKIPVRPERHVQGRRGNPRRPRTNNDLVSSALGGCVLSTRTCPVILDPRCPCFLGCVLLSSIYANKS</sequence>
<feature type="region of interest" description="Disordered" evidence="1">
    <location>
        <begin position="1"/>
        <end position="60"/>
    </location>
</feature>
<accession>A0A5A7QQ43</accession>
<dbReference type="GO" id="GO:0016779">
    <property type="term" value="F:nucleotidyltransferase activity"/>
    <property type="evidence" value="ECO:0007669"/>
    <property type="project" value="UniProtKB-KW"/>
</dbReference>
<dbReference type="AlphaFoldDB" id="A0A5A7QQ43"/>